<keyword evidence="2" id="KW-1185">Reference proteome</keyword>
<evidence type="ECO:0000313" key="1">
    <source>
        <dbReference type="EMBL" id="CRK95688.1"/>
    </source>
</evidence>
<evidence type="ECO:0000313" key="2">
    <source>
        <dbReference type="Proteomes" id="UP000183832"/>
    </source>
</evidence>
<protein>
    <submittedName>
        <fullName evidence="1">CLUMA_CG009146, isoform A</fullName>
    </submittedName>
</protein>
<name>A0A1J1I5Y8_9DIPT</name>
<dbReference type="Proteomes" id="UP000183832">
    <property type="component" value="Unassembled WGS sequence"/>
</dbReference>
<gene>
    <name evidence="1" type="ORF">CLUMA_CG009146</name>
</gene>
<accession>A0A1J1I5Y8</accession>
<dbReference type="EMBL" id="CVRI01000042">
    <property type="protein sequence ID" value="CRK95688.1"/>
    <property type="molecule type" value="Genomic_DNA"/>
</dbReference>
<organism evidence="1 2">
    <name type="scientific">Clunio marinus</name>
    <dbReference type="NCBI Taxonomy" id="568069"/>
    <lineage>
        <taxon>Eukaryota</taxon>
        <taxon>Metazoa</taxon>
        <taxon>Ecdysozoa</taxon>
        <taxon>Arthropoda</taxon>
        <taxon>Hexapoda</taxon>
        <taxon>Insecta</taxon>
        <taxon>Pterygota</taxon>
        <taxon>Neoptera</taxon>
        <taxon>Endopterygota</taxon>
        <taxon>Diptera</taxon>
        <taxon>Nematocera</taxon>
        <taxon>Chironomoidea</taxon>
        <taxon>Chironomidae</taxon>
        <taxon>Clunio</taxon>
    </lineage>
</organism>
<proteinExistence type="predicted"/>
<sequence length="81" mass="9456">MEGSECDVLKLMLRNINKNEHKSSTNLVIVVRSIKSIIKKEGKFSIRSSLHIVVLDICVYMQCLQHVIVTYIDKLWKSFKY</sequence>
<reference evidence="1 2" key="1">
    <citation type="submission" date="2015-04" db="EMBL/GenBank/DDBJ databases">
        <authorList>
            <person name="Syromyatnikov M.Y."/>
            <person name="Popov V.N."/>
        </authorList>
    </citation>
    <scope>NUCLEOTIDE SEQUENCE [LARGE SCALE GENOMIC DNA]</scope>
</reference>
<dbReference type="AlphaFoldDB" id="A0A1J1I5Y8"/>